<dbReference type="HOGENOM" id="CLU_012714_7_2_1"/>
<dbReference type="OMA" id="EECANEC"/>
<dbReference type="Gene3D" id="4.10.70.10">
    <property type="entry name" value="Disintegrin domain"/>
    <property type="match status" value="1"/>
</dbReference>
<dbReference type="PANTHER" id="PTHR11905:SF130">
    <property type="entry name" value="DISINTEGRIN AND METALLOPROTEINASE DOMAIN-CONTAINING PROTEIN 15"/>
    <property type="match status" value="1"/>
</dbReference>
<keyword evidence="2" id="KW-0862">Zinc</keyword>
<dbReference type="GO" id="GO:0007229">
    <property type="term" value="P:integrin-mediated signaling pathway"/>
    <property type="evidence" value="ECO:0007669"/>
    <property type="project" value="TreeGrafter"/>
</dbReference>
<dbReference type="Pfam" id="PF01421">
    <property type="entry name" value="Reprolysin"/>
    <property type="match status" value="1"/>
</dbReference>
<dbReference type="AlphaFoldDB" id="S4RK00"/>
<evidence type="ECO:0000256" key="1">
    <source>
        <dbReference type="ARBA" id="ARBA00023157"/>
    </source>
</evidence>
<feature type="binding site" evidence="2">
    <location>
        <position position="290"/>
    </location>
    <ligand>
        <name>Zn(2+)</name>
        <dbReference type="ChEBI" id="CHEBI:29105"/>
        <note>catalytic</note>
    </ligand>
</feature>
<dbReference type="GO" id="GO:0006508">
    <property type="term" value="P:proteolysis"/>
    <property type="evidence" value="ECO:0007669"/>
    <property type="project" value="InterPro"/>
</dbReference>
<proteinExistence type="predicted"/>
<reference evidence="5" key="1">
    <citation type="submission" date="2025-08" db="UniProtKB">
        <authorList>
            <consortium name="Ensembl"/>
        </authorList>
    </citation>
    <scope>IDENTIFICATION</scope>
</reference>
<dbReference type="GeneTree" id="ENSGT00940000155495"/>
<accession>S4RK00</accession>
<evidence type="ECO:0000256" key="2">
    <source>
        <dbReference type="PROSITE-ProRule" id="PRU00276"/>
    </source>
</evidence>
<organism evidence="5">
    <name type="scientific">Petromyzon marinus</name>
    <name type="common">Sea lamprey</name>
    <dbReference type="NCBI Taxonomy" id="7757"/>
    <lineage>
        <taxon>Eukaryota</taxon>
        <taxon>Metazoa</taxon>
        <taxon>Chordata</taxon>
        <taxon>Craniata</taxon>
        <taxon>Vertebrata</taxon>
        <taxon>Cyclostomata</taxon>
        <taxon>Hyperoartia</taxon>
        <taxon>Petromyzontiformes</taxon>
        <taxon>Petromyzontidae</taxon>
        <taxon>Petromyzon</taxon>
    </lineage>
</organism>
<dbReference type="InterPro" id="IPR002870">
    <property type="entry name" value="Peptidase_M12B_N"/>
</dbReference>
<dbReference type="FunFam" id="3.40.390.10:FF:000002">
    <property type="entry name" value="Disintegrin and metalloproteinase domain-containing protein 22"/>
    <property type="match status" value="1"/>
</dbReference>
<dbReference type="SMART" id="SM00050">
    <property type="entry name" value="DISIN"/>
    <property type="match status" value="1"/>
</dbReference>
<dbReference type="GO" id="GO:0005615">
    <property type="term" value="C:extracellular space"/>
    <property type="evidence" value="ECO:0007669"/>
    <property type="project" value="TreeGrafter"/>
</dbReference>
<dbReference type="Gene3D" id="3.40.390.10">
    <property type="entry name" value="Collagenase (Catalytic Domain)"/>
    <property type="match status" value="1"/>
</dbReference>
<dbReference type="GO" id="GO:0005178">
    <property type="term" value="F:integrin binding"/>
    <property type="evidence" value="ECO:0007669"/>
    <property type="project" value="TreeGrafter"/>
</dbReference>
<dbReference type="Pfam" id="PF01562">
    <property type="entry name" value="Pep_M12B_propep"/>
    <property type="match status" value="1"/>
</dbReference>
<protein>
    <recommendedName>
        <fullName evidence="6">ADAM metallopeptidase domain 12</fullName>
    </recommendedName>
</protein>
<dbReference type="CDD" id="cd04269">
    <property type="entry name" value="ZnMc_adamalysin_II_like"/>
    <property type="match status" value="1"/>
</dbReference>
<dbReference type="InterPro" id="IPR001590">
    <property type="entry name" value="Peptidase_M12B"/>
</dbReference>
<feature type="domain" description="Peptidase M12B" evidence="4">
    <location>
        <begin position="150"/>
        <end position="352"/>
    </location>
</feature>
<feature type="active site" evidence="2">
    <location>
        <position position="287"/>
    </location>
</feature>
<evidence type="ECO:0000313" key="5">
    <source>
        <dbReference type="Ensembl" id="ENSPMAP00000005533.1"/>
    </source>
</evidence>
<dbReference type="GO" id="GO:0004222">
    <property type="term" value="F:metalloendopeptidase activity"/>
    <property type="evidence" value="ECO:0007669"/>
    <property type="project" value="InterPro"/>
</dbReference>
<dbReference type="PANTHER" id="PTHR11905">
    <property type="entry name" value="ADAM A DISINTEGRIN AND METALLOPROTEASE DOMAIN"/>
    <property type="match status" value="1"/>
</dbReference>
<feature type="binding site" evidence="2">
    <location>
        <position position="296"/>
    </location>
    <ligand>
        <name>Zn(2+)</name>
        <dbReference type="ChEBI" id="CHEBI:29105"/>
        <note>catalytic</note>
    </ligand>
</feature>
<feature type="domain" description="Disintegrin" evidence="3">
    <location>
        <begin position="360"/>
        <end position="410"/>
    </location>
</feature>
<feature type="binding site" evidence="2">
    <location>
        <position position="286"/>
    </location>
    <ligand>
        <name>Zn(2+)</name>
        <dbReference type="ChEBI" id="CHEBI:29105"/>
        <note>catalytic</note>
    </ligand>
</feature>
<dbReference type="GO" id="GO:0045087">
    <property type="term" value="P:innate immune response"/>
    <property type="evidence" value="ECO:0007669"/>
    <property type="project" value="TreeGrafter"/>
</dbReference>
<keyword evidence="2" id="KW-0479">Metal-binding</keyword>
<dbReference type="PROSITE" id="PS50215">
    <property type="entry name" value="ADAM_MEPRO"/>
    <property type="match status" value="1"/>
</dbReference>
<sequence length="410" mass="45509">QEGHPDSTKFEIEIEGETLVLELEKNEKLISPAFDITYYLPNGTRVTQKPKDLEHCYYHGRVQGQPDSDVSLSTCAGLRQQLHRKGRLLLVPHALEKKNRSLKYMYTNQCRVPSQQNVPKKVTRPKYFQSHFKLTSLPIEKKRNVQNETKYVELVVIGDNREFQAQSHDVERVKRRVLDLANNMDGYYKPLNVRIALVGVEVWNVRDLIVRDYSASDTLNRFLEWRMTNLLPRKHNDNAHLLTGGVFSDSAIGMAPVSTMCTKDRSGGISIDHSTSALAVASTMAHEVGHNLGMNHDMPERGCVCSASANKGGCIMEPATGFTPGQVFSSCSRKDLQGSLQQGVGMCLFNVPGPGDLYGGPHCGNQYVEVGEECDCGTVQECNNVCCDASTCMLKKGAQCAEGLCCKDCQ</sequence>
<dbReference type="InterPro" id="IPR036436">
    <property type="entry name" value="Disintegrin_dom_sf"/>
</dbReference>
<dbReference type="SUPFAM" id="SSF57552">
    <property type="entry name" value="Blood coagulation inhibitor (disintegrin)"/>
    <property type="match status" value="1"/>
</dbReference>
<dbReference type="STRING" id="7757.ENSPMAP00000005533"/>
<evidence type="ECO:0000259" key="4">
    <source>
        <dbReference type="PROSITE" id="PS50215"/>
    </source>
</evidence>
<reference evidence="5" key="2">
    <citation type="submission" date="2025-09" db="UniProtKB">
        <authorList>
            <consortium name="Ensembl"/>
        </authorList>
    </citation>
    <scope>IDENTIFICATION</scope>
</reference>
<name>S4RK00_PETMA</name>
<evidence type="ECO:0008006" key="6">
    <source>
        <dbReference type="Google" id="ProtNLM"/>
    </source>
</evidence>
<keyword evidence="1" id="KW-1015">Disulfide bond</keyword>
<evidence type="ECO:0000259" key="3">
    <source>
        <dbReference type="PROSITE" id="PS50214"/>
    </source>
</evidence>
<dbReference type="SUPFAM" id="SSF55486">
    <property type="entry name" value="Metalloproteases ('zincins'), catalytic domain"/>
    <property type="match status" value="1"/>
</dbReference>
<dbReference type="Pfam" id="PF00200">
    <property type="entry name" value="Disintegrin"/>
    <property type="match status" value="1"/>
</dbReference>
<dbReference type="Ensembl" id="ENSPMAT00000005553.1">
    <property type="protein sequence ID" value="ENSPMAP00000005533.1"/>
    <property type="gene ID" value="ENSPMAG00000005053.1"/>
</dbReference>
<dbReference type="InterPro" id="IPR024079">
    <property type="entry name" value="MetalloPept_cat_dom_sf"/>
</dbReference>
<dbReference type="GO" id="GO:0046872">
    <property type="term" value="F:metal ion binding"/>
    <property type="evidence" value="ECO:0007669"/>
    <property type="project" value="UniProtKB-KW"/>
</dbReference>
<dbReference type="InterPro" id="IPR001762">
    <property type="entry name" value="Disintegrin_dom"/>
</dbReference>
<dbReference type="PROSITE" id="PS50214">
    <property type="entry name" value="DISINTEGRIN_2"/>
    <property type="match status" value="1"/>
</dbReference>
<dbReference type="InterPro" id="IPR034027">
    <property type="entry name" value="Reprolysin_adamalysin"/>
</dbReference>
<dbReference type="MEROPS" id="M12.212"/>
<comment type="caution">
    <text evidence="2">Lacks conserved residue(s) required for the propagation of feature annotation.</text>
</comment>